<comment type="similarity">
    <text evidence="2">Belongs to the Mediator complex subunit 19 family.</text>
</comment>
<dbReference type="GO" id="GO:0016592">
    <property type="term" value="C:mediator complex"/>
    <property type="evidence" value="ECO:0007669"/>
    <property type="project" value="InterPro"/>
</dbReference>
<evidence type="ECO:0000313" key="11">
    <source>
        <dbReference type="Proteomes" id="UP001219933"/>
    </source>
</evidence>
<keyword evidence="6" id="KW-0804">Transcription</keyword>
<feature type="compositionally biased region" description="Basic residues" evidence="9">
    <location>
        <begin position="164"/>
        <end position="175"/>
    </location>
</feature>
<evidence type="ECO:0000256" key="3">
    <source>
        <dbReference type="ARBA" id="ARBA00019615"/>
    </source>
</evidence>
<dbReference type="GO" id="GO:0006357">
    <property type="term" value="P:regulation of transcription by RNA polymerase II"/>
    <property type="evidence" value="ECO:0007669"/>
    <property type="project" value="InterPro"/>
</dbReference>
<dbReference type="GO" id="GO:0070847">
    <property type="term" value="C:core mediator complex"/>
    <property type="evidence" value="ECO:0007669"/>
    <property type="project" value="TreeGrafter"/>
</dbReference>
<keyword evidence="11" id="KW-1185">Reference proteome</keyword>
<evidence type="ECO:0000256" key="9">
    <source>
        <dbReference type="SAM" id="MobiDB-lite"/>
    </source>
</evidence>
<evidence type="ECO:0000256" key="5">
    <source>
        <dbReference type="ARBA" id="ARBA00023159"/>
    </source>
</evidence>
<comment type="subcellular location">
    <subcellularLocation>
        <location evidence="1">Nucleus</location>
    </subcellularLocation>
</comment>
<protein>
    <recommendedName>
        <fullName evidence="3">Mediator of RNA polymerase II transcription subunit 19</fullName>
    </recommendedName>
    <alternativeName>
        <fullName evidence="8">Mediator complex subunit 19</fullName>
    </alternativeName>
</protein>
<dbReference type="PANTHER" id="PTHR28270:SF1">
    <property type="entry name" value="MEDIATOR OF RNA POLYMERASE II TRANSCRIPTION SUBUNIT 19"/>
    <property type="match status" value="1"/>
</dbReference>
<evidence type="ECO:0000313" key="10">
    <source>
        <dbReference type="EMBL" id="WFD36467.1"/>
    </source>
</evidence>
<dbReference type="PANTHER" id="PTHR28270">
    <property type="entry name" value="MEDIATOR OF RNA POLYMERASE II TRANSCRIPTION SUBUNIT 19"/>
    <property type="match status" value="1"/>
</dbReference>
<dbReference type="EMBL" id="CP119881">
    <property type="protein sequence ID" value="WFD36467.1"/>
    <property type="molecule type" value="Genomic_DNA"/>
</dbReference>
<evidence type="ECO:0000256" key="4">
    <source>
        <dbReference type="ARBA" id="ARBA00023015"/>
    </source>
</evidence>
<feature type="region of interest" description="Disordered" evidence="9">
    <location>
        <begin position="136"/>
        <end position="175"/>
    </location>
</feature>
<evidence type="ECO:0000256" key="8">
    <source>
        <dbReference type="ARBA" id="ARBA00032018"/>
    </source>
</evidence>
<evidence type="ECO:0000256" key="7">
    <source>
        <dbReference type="ARBA" id="ARBA00023242"/>
    </source>
</evidence>
<organism evidence="10 11">
    <name type="scientific">Malassezia cuniculi</name>
    <dbReference type="NCBI Taxonomy" id="948313"/>
    <lineage>
        <taxon>Eukaryota</taxon>
        <taxon>Fungi</taxon>
        <taxon>Dikarya</taxon>
        <taxon>Basidiomycota</taxon>
        <taxon>Ustilaginomycotina</taxon>
        <taxon>Malasseziomycetes</taxon>
        <taxon>Malasseziales</taxon>
        <taxon>Malasseziaceae</taxon>
        <taxon>Malassezia</taxon>
    </lineage>
</organism>
<accession>A0AAF0EXD5</accession>
<keyword evidence="4" id="KW-0805">Transcription regulation</keyword>
<gene>
    <name evidence="10" type="ORF">MCUN1_003346</name>
</gene>
<proteinExistence type="inferred from homology"/>
<keyword evidence="5" id="KW-0010">Activator</keyword>
<keyword evidence="7" id="KW-0539">Nucleus</keyword>
<evidence type="ECO:0000256" key="2">
    <source>
        <dbReference type="ARBA" id="ARBA00009259"/>
    </source>
</evidence>
<sequence length="175" mass="19506">MTSTNDGSPFYPAPLRVPPELPPYHMNGTEDMFDLFGLMPLYDRAVRPYLRPEVDDATSPRDAPKRVPLPKTYMHYVADMPGKVRPPKRVGAARNQKELSELLMKPEYAYTPIVPFDQEVLQGAFAVEAGAVSGIDTTQLEADEQDSPNGKKKRPNEQADAAPKKRVVVIKKKNA</sequence>
<dbReference type="Proteomes" id="UP001219933">
    <property type="component" value="Chromosome 5"/>
</dbReference>
<dbReference type="GO" id="GO:0003712">
    <property type="term" value="F:transcription coregulator activity"/>
    <property type="evidence" value="ECO:0007669"/>
    <property type="project" value="InterPro"/>
</dbReference>
<dbReference type="AlphaFoldDB" id="A0AAF0EXD5"/>
<evidence type="ECO:0000256" key="6">
    <source>
        <dbReference type="ARBA" id="ARBA00023163"/>
    </source>
</evidence>
<reference evidence="10" key="1">
    <citation type="submission" date="2023-03" db="EMBL/GenBank/DDBJ databases">
        <title>Mating type loci evolution in Malassezia.</title>
        <authorList>
            <person name="Coelho M.A."/>
        </authorList>
    </citation>
    <scope>NUCLEOTIDE SEQUENCE</scope>
    <source>
        <strain evidence="10">CBS 11721</strain>
    </source>
</reference>
<dbReference type="InterPro" id="IPR013942">
    <property type="entry name" value="Mediator_Med19_fun"/>
</dbReference>
<evidence type="ECO:0000256" key="1">
    <source>
        <dbReference type="ARBA" id="ARBA00004123"/>
    </source>
</evidence>
<name>A0AAF0EXD5_9BASI</name>